<dbReference type="Pfam" id="PF10387">
    <property type="entry name" value="DUF2442"/>
    <property type="match status" value="1"/>
</dbReference>
<dbReference type="AlphaFoldDB" id="R1AXI8"/>
<proteinExistence type="predicted"/>
<keyword evidence="2" id="KW-1185">Reference proteome</keyword>
<accession>R1AXI8</accession>
<dbReference type="Proteomes" id="UP000013378">
    <property type="component" value="Unassembled WGS sequence"/>
</dbReference>
<dbReference type="PATRIC" id="fig|1304284.3.peg.14"/>
<name>R1AXI8_9FIRM</name>
<comment type="caution">
    <text evidence="1">The sequence shown here is derived from an EMBL/GenBank/DDBJ whole genome shotgun (WGS) entry which is preliminary data.</text>
</comment>
<sequence>MIPRIRDIKTKDDYTLIVFFENDKVKEYNVKKLIKQNKNFEILKDKIIFNMVKVDPGGYGISWNDNIDLSEYELWINGKEIE</sequence>
<dbReference type="RefSeq" id="WP_006305125.1">
    <property type="nucleotide sequence ID" value="NZ_ARZA01000001.1"/>
</dbReference>
<protein>
    <recommendedName>
        <fullName evidence="3">DUF2442 domain-containing protein</fullName>
    </recommendedName>
</protein>
<gene>
    <name evidence="1" type="ORF">L21TH_0014</name>
</gene>
<reference evidence="1 2" key="1">
    <citation type="journal article" date="2015" name="Geomicrobiol. J.">
        <title>Caldisalinibacter kiritimatiensis gen. nov., sp. nov., a moderately thermohalophilic thiosulfate-reducing bacterium from a hypersaline microbial mat.</title>
        <authorList>
            <person name="Ben Hania W."/>
            <person name="Joseph M."/>
            <person name="Fiebig A."/>
            <person name="Bunk B."/>
            <person name="Klenk H.-P."/>
            <person name="Fardeau M.-L."/>
            <person name="Spring S."/>
        </authorList>
    </citation>
    <scope>NUCLEOTIDE SEQUENCE [LARGE SCALE GENOMIC DNA]</scope>
    <source>
        <strain evidence="1 2">L21-TH-D2</strain>
    </source>
</reference>
<dbReference type="SUPFAM" id="SSF143880">
    <property type="entry name" value="NE0471 N-terminal domain-like"/>
    <property type="match status" value="1"/>
</dbReference>
<dbReference type="InterPro" id="IPR036782">
    <property type="entry name" value="NE0471-like_N"/>
</dbReference>
<dbReference type="STRING" id="1304284.L21TH_0014"/>
<dbReference type="eggNOG" id="ENOG50331XR">
    <property type="taxonomic scope" value="Bacteria"/>
</dbReference>
<evidence type="ECO:0000313" key="2">
    <source>
        <dbReference type="Proteomes" id="UP000013378"/>
    </source>
</evidence>
<evidence type="ECO:0008006" key="3">
    <source>
        <dbReference type="Google" id="ProtNLM"/>
    </source>
</evidence>
<organism evidence="1 2">
    <name type="scientific">Caldisalinibacter kiritimatiensis</name>
    <dbReference type="NCBI Taxonomy" id="1304284"/>
    <lineage>
        <taxon>Bacteria</taxon>
        <taxon>Bacillati</taxon>
        <taxon>Bacillota</taxon>
        <taxon>Tissierellia</taxon>
        <taxon>Tissierellales</taxon>
        <taxon>Thermohalobacteraceae</taxon>
        <taxon>Caldisalinibacter</taxon>
    </lineage>
</organism>
<dbReference type="EMBL" id="ARZA01000001">
    <property type="protein sequence ID" value="EOD01908.1"/>
    <property type="molecule type" value="Genomic_DNA"/>
</dbReference>
<dbReference type="InterPro" id="IPR018841">
    <property type="entry name" value="DUF2442"/>
</dbReference>
<evidence type="ECO:0000313" key="1">
    <source>
        <dbReference type="EMBL" id="EOD01908.1"/>
    </source>
</evidence>
<dbReference type="Gene3D" id="3.30.2020.10">
    <property type="entry name" value="NE0471-like N-terminal domain"/>
    <property type="match status" value="1"/>
</dbReference>